<dbReference type="Pfam" id="PF09130">
    <property type="entry name" value="DUF1932"/>
    <property type="match status" value="1"/>
</dbReference>
<evidence type="ECO:0000259" key="3">
    <source>
        <dbReference type="Pfam" id="PF03807"/>
    </source>
</evidence>
<sequence>MASQSLAKVGILSIGDMGMGIAKLLVANGFSVVTNVTGRSQETADRAKAANVEVLPSDAALAAHCDVIFSVVPPRDALATAQRIVDALPEAKRAADRPLYFADMNAVAPSTCKTIAGLFAAAGTNPPVHLVDGCILGGPPKILPAAATPPVVTPTEGSGSGAGKGPYTISSDASAPAEWYRPLMPTSGPHNLDAFPTLAATLNSRHISENIGSASGLKMCFAAMSKGYSAIAIQAFTTAHKLGVLEDLQWAMNSIVPGRVKQTEGALTGMAPKAYRWVREMEEISDTFSQEAGFAPDLFRGAAGVFKAVAEDTVLGQEKIGQRKRGRTAEDVASAMAEGLEAKQKKQKKDE</sequence>
<dbReference type="SUPFAM" id="SSF51735">
    <property type="entry name" value="NAD(P)-binding Rossmann-fold domains"/>
    <property type="match status" value="1"/>
</dbReference>
<dbReference type="InterPro" id="IPR015814">
    <property type="entry name" value="Pgluconate_DH_NAD-bd_C"/>
</dbReference>
<evidence type="ECO:0000313" key="5">
    <source>
        <dbReference type="EMBL" id="CAK7214818.1"/>
    </source>
</evidence>
<evidence type="ECO:0008006" key="7">
    <source>
        <dbReference type="Google" id="ProtNLM"/>
    </source>
</evidence>
<proteinExistence type="inferred from homology"/>
<evidence type="ECO:0000256" key="1">
    <source>
        <dbReference type="ARBA" id="ARBA00007598"/>
    </source>
</evidence>
<evidence type="ECO:0000256" key="2">
    <source>
        <dbReference type="SAM" id="MobiDB-lite"/>
    </source>
</evidence>
<dbReference type="PANTHER" id="PTHR43580">
    <property type="entry name" value="OXIDOREDUCTASE GLYR1-RELATED"/>
    <property type="match status" value="1"/>
</dbReference>
<dbReference type="PANTHER" id="PTHR43580:SF2">
    <property type="entry name" value="CYTOKINE-LIKE NUCLEAR FACTOR N-PAC"/>
    <property type="match status" value="1"/>
</dbReference>
<reference evidence="5 6" key="1">
    <citation type="submission" date="2024-01" db="EMBL/GenBank/DDBJ databases">
        <authorList>
            <person name="Allen C."/>
            <person name="Tagirdzhanova G."/>
        </authorList>
    </citation>
    <scope>NUCLEOTIDE SEQUENCE [LARGE SCALE GENOMIC DNA]</scope>
</reference>
<feature type="compositionally biased region" description="Basic and acidic residues" evidence="2">
    <location>
        <begin position="340"/>
        <end position="351"/>
    </location>
</feature>
<dbReference type="SUPFAM" id="SSF48179">
    <property type="entry name" value="6-phosphogluconate dehydrogenase C-terminal domain-like"/>
    <property type="match status" value="1"/>
</dbReference>
<evidence type="ECO:0000313" key="6">
    <source>
        <dbReference type="Proteomes" id="UP001642406"/>
    </source>
</evidence>
<feature type="region of interest" description="Disordered" evidence="2">
    <location>
        <begin position="320"/>
        <end position="351"/>
    </location>
</feature>
<dbReference type="InterPro" id="IPR008927">
    <property type="entry name" value="6-PGluconate_DH-like_C_sf"/>
</dbReference>
<dbReference type="Gene3D" id="3.40.50.720">
    <property type="entry name" value="NAD(P)-binding Rossmann-like Domain"/>
    <property type="match status" value="1"/>
</dbReference>
<dbReference type="Proteomes" id="UP001642406">
    <property type="component" value="Unassembled WGS sequence"/>
</dbReference>
<dbReference type="InterPro" id="IPR051265">
    <property type="entry name" value="HIBADH-related_NP60_sf"/>
</dbReference>
<dbReference type="InterPro" id="IPR013328">
    <property type="entry name" value="6PGD_dom2"/>
</dbReference>
<name>A0ABP0B5F7_9PEZI</name>
<dbReference type="EMBL" id="CAWUHC010000013">
    <property type="protein sequence ID" value="CAK7214818.1"/>
    <property type="molecule type" value="Genomic_DNA"/>
</dbReference>
<gene>
    <name evidence="5" type="ORF">SBRCBS47491_002279</name>
</gene>
<evidence type="ECO:0000259" key="4">
    <source>
        <dbReference type="Pfam" id="PF09130"/>
    </source>
</evidence>
<feature type="domain" description="Phosphogluconate dehydrogenase NAD-binding putative C-terminal" evidence="4">
    <location>
        <begin position="239"/>
        <end position="309"/>
    </location>
</feature>
<dbReference type="Pfam" id="PF03807">
    <property type="entry name" value="F420_oxidored"/>
    <property type="match status" value="1"/>
</dbReference>
<accession>A0ABP0B5F7</accession>
<dbReference type="Gene3D" id="1.10.1040.10">
    <property type="entry name" value="N-(1-d-carboxylethyl)-l-norvaline Dehydrogenase, domain 2"/>
    <property type="match status" value="1"/>
</dbReference>
<dbReference type="InterPro" id="IPR036291">
    <property type="entry name" value="NAD(P)-bd_dom_sf"/>
</dbReference>
<dbReference type="InterPro" id="IPR028939">
    <property type="entry name" value="P5C_Rdtase_cat_N"/>
</dbReference>
<protein>
    <recommendedName>
        <fullName evidence="7">6-phosphogluconate dehydrogenase</fullName>
    </recommendedName>
</protein>
<comment type="similarity">
    <text evidence="1">Belongs to the HIBADH-related family. NP60 subfamily.</text>
</comment>
<organism evidence="5 6">
    <name type="scientific">Sporothrix bragantina</name>
    <dbReference type="NCBI Taxonomy" id="671064"/>
    <lineage>
        <taxon>Eukaryota</taxon>
        <taxon>Fungi</taxon>
        <taxon>Dikarya</taxon>
        <taxon>Ascomycota</taxon>
        <taxon>Pezizomycotina</taxon>
        <taxon>Sordariomycetes</taxon>
        <taxon>Sordariomycetidae</taxon>
        <taxon>Ophiostomatales</taxon>
        <taxon>Ophiostomataceae</taxon>
        <taxon>Sporothrix</taxon>
    </lineage>
</organism>
<feature type="domain" description="Pyrroline-5-carboxylate reductase catalytic N-terminal" evidence="3">
    <location>
        <begin position="8"/>
        <end position="88"/>
    </location>
</feature>
<keyword evidence="6" id="KW-1185">Reference proteome</keyword>
<comment type="caution">
    <text evidence="5">The sequence shown here is derived from an EMBL/GenBank/DDBJ whole genome shotgun (WGS) entry which is preliminary data.</text>
</comment>